<dbReference type="GeneID" id="28737516"/>
<keyword evidence="2" id="KW-1185">Reference proteome</keyword>
<dbReference type="Proteomes" id="UP000038010">
    <property type="component" value="Unassembled WGS sequence"/>
</dbReference>
<name>A0A0N1H726_9EURO</name>
<evidence type="ECO:0000313" key="1">
    <source>
        <dbReference type="EMBL" id="KPI42077.1"/>
    </source>
</evidence>
<proteinExistence type="predicted"/>
<gene>
    <name evidence="1" type="ORF">AB675_5426</name>
</gene>
<comment type="caution">
    <text evidence="1">The sequence shown here is derived from an EMBL/GenBank/DDBJ whole genome shotgun (WGS) entry which is preliminary data.</text>
</comment>
<dbReference type="AlphaFoldDB" id="A0A0N1H726"/>
<dbReference type="RefSeq" id="XP_018002040.1">
    <property type="nucleotide sequence ID" value="XM_018145636.1"/>
</dbReference>
<sequence>MSQQQGSGSGFISGLDNQDTSAQVAYRCMECNTSVKLAKGDAIPALGRQEHNERIVMVFSIYLHITFNMASVNMNNPVAGGQNLPDSTQIETTWSMGFASLTSNKYHCGRHLVREFTN</sequence>
<protein>
    <submittedName>
        <fullName evidence="1">Uncharacterized protein</fullName>
    </submittedName>
</protein>
<evidence type="ECO:0000313" key="2">
    <source>
        <dbReference type="Proteomes" id="UP000038010"/>
    </source>
</evidence>
<reference evidence="1 2" key="1">
    <citation type="submission" date="2015-06" db="EMBL/GenBank/DDBJ databases">
        <title>Draft genome of the ant-associated black yeast Phialophora attae CBS 131958.</title>
        <authorList>
            <person name="Moreno L.F."/>
            <person name="Stielow B.J."/>
            <person name="de Hoog S."/>
            <person name="Vicente V.A."/>
            <person name="Weiss V.A."/>
            <person name="de Vries M."/>
            <person name="Cruz L.M."/>
            <person name="Souza E.M."/>
        </authorList>
    </citation>
    <scope>NUCLEOTIDE SEQUENCE [LARGE SCALE GENOMIC DNA]</scope>
    <source>
        <strain evidence="1 2">CBS 131958</strain>
    </source>
</reference>
<dbReference type="EMBL" id="LFJN01000008">
    <property type="protein sequence ID" value="KPI42077.1"/>
    <property type="molecule type" value="Genomic_DNA"/>
</dbReference>
<accession>A0A0N1H726</accession>
<organism evidence="1 2">
    <name type="scientific">Cyphellophora attinorum</name>
    <dbReference type="NCBI Taxonomy" id="1664694"/>
    <lineage>
        <taxon>Eukaryota</taxon>
        <taxon>Fungi</taxon>
        <taxon>Dikarya</taxon>
        <taxon>Ascomycota</taxon>
        <taxon>Pezizomycotina</taxon>
        <taxon>Eurotiomycetes</taxon>
        <taxon>Chaetothyriomycetidae</taxon>
        <taxon>Chaetothyriales</taxon>
        <taxon>Cyphellophoraceae</taxon>
        <taxon>Cyphellophora</taxon>
    </lineage>
</organism>
<dbReference type="VEuPathDB" id="FungiDB:AB675_5426"/>